<evidence type="ECO:0000256" key="3">
    <source>
        <dbReference type="ARBA" id="ARBA00022801"/>
    </source>
</evidence>
<dbReference type="Gene3D" id="3.40.50.300">
    <property type="entry name" value="P-loop containing nucleotide triphosphate hydrolases"/>
    <property type="match status" value="2"/>
</dbReference>
<dbReference type="GO" id="GO:0043139">
    <property type="term" value="F:5'-3' DNA helicase activity"/>
    <property type="evidence" value="ECO:0007669"/>
    <property type="project" value="TreeGrafter"/>
</dbReference>
<dbReference type="InterPro" id="IPR050534">
    <property type="entry name" value="Coronavir_polyprotein_1ab"/>
</dbReference>
<protein>
    <submittedName>
        <fullName evidence="10">DUF2726 domain-containing protein</fullName>
    </submittedName>
</protein>
<dbReference type="InterPro" id="IPR047187">
    <property type="entry name" value="SF1_C_Upf1"/>
</dbReference>
<evidence type="ECO:0000313" key="10">
    <source>
        <dbReference type="EMBL" id="MRI65825.1"/>
    </source>
</evidence>
<dbReference type="InterPro" id="IPR041677">
    <property type="entry name" value="DNA2/NAM7_AAA_11"/>
</dbReference>
<keyword evidence="6" id="KW-0175">Coiled coil</keyword>
<name>A0A6N7QY68_9BACI</name>
<feature type="domain" description="DUF2726" evidence="7">
    <location>
        <begin position="831"/>
        <end position="899"/>
    </location>
</feature>
<evidence type="ECO:0000259" key="9">
    <source>
        <dbReference type="Pfam" id="PF13087"/>
    </source>
</evidence>
<evidence type="ECO:0000259" key="8">
    <source>
        <dbReference type="Pfam" id="PF13086"/>
    </source>
</evidence>
<feature type="coiled-coil region" evidence="6">
    <location>
        <begin position="394"/>
        <end position="421"/>
    </location>
</feature>
<feature type="domain" description="DNA2/NAM7 helicase helicase" evidence="8">
    <location>
        <begin position="176"/>
        <end position="526"/>
    </location>
</feature>
<keyword evidence="2" id="KW-0547">Nucleotide-binding</keyword>
<evidence type="ECO:0000256" key="4">
    <source>
        <dbReference type="ARBA" id="ARBA00022806"/>
    </source>
</evidence>
<comment type="caution">
    <text evidence="10">The sequence shown here is derived from an EMBL/GenBank/DDBJ whole genome shotgun (WGS) entry which is preliminary data.</text>
</comment>
<dbReference type="PANTHER" id="PTHR43788">
    <property type="entry name" value="DNA2/NAM7 HELICASE FAMILY MEMBER"/>
    <property type="match status" value="1"/>
</dbReference>
<dbReference type="InterPro" id="IPR041679">
    <property type="entry name" value="DNA2/NAM7-like_C"/>
</dbReference>
<accession>A0A6N7QY68</accession>
<feature type="domain" description="DNA2/NAM7 helicase-like C-terminal" evidence="9">
    <location>
        <begin position="564"/>
        <end position="719"/>
    </location>
</feature>
<dbReference type="PANTHER" id="PTHR43788:SF8">
    <property type="entry name" value="DNA-BINDING PROTEIN SMUBP-2"/>
    <property type="match status" value="1"/>
</dbReference>
<keyword evidence="5" id="KW-0067">ATP-binding</keyword>
<sequence>MDTEKYLVLVKGEDKTDQLEFCRQNHSQWEVKYKNNQKVYMYKQQNVQFLSEPRVLELQNHLIYHQDRLLSNISHMLDFGEKVKLVFQNGFKKMYVRNELHIEESETTNSNSKKVLNYLRELAQKMTTKDEEESFLKKQFNKLVLVSPQSVLATYLGKKDIKQRKLADQLIFPFGFNESQKQATEKAFNNQLSIIEGPPGTGKTQTILNIIANAIFNNKTVAVVSNNNSATSNIREKLQKYELEFISAYLGNKENKETFFNNQTGNYPNMETWPLEEETIKSLKSRLKEQQKSLGVMLHFQNEKAKLQQQLSDFEVEKRYFNEYYEATNISFNFRRLSRLKADKILKMLVEYESQLEKGKLSLSYKLFNVIKYRFFNFSFYKAPSEEITAYLQKLYYELKISELKNLIEELTDQIQDYDFKNAMQEYSEVSMDLFKASLQKRYNNVKKRTIFNPNILWTDFNEFMKEYPVILSTTHSLRNCSSNHLFDYVLIDEASQVDIVTGSLALSSAKNAVIVGDLKQLPNVVTDDIKEQTDKIYATYQLPNAYKYAEYSLLASIDGLFKNVPKTLLREHYRCHPKIINFCNQKFYNNELIILTEEEPHTNPLLLYKTVKGNHARGTVNQRQIDVIKEEIIPEVTKGNEGSLGIISPFRKQVDSIHTTINDEEMEVDTVHKYQGREKSIIILSTVLNNMRSNDFADDDNLINVAISRAVDQLVVVTADSGENWHRTNIGDLIKYIKYNNFEIRESKIYSVFDLLYKNYANELAEMEKGIRSVSANKSENLINHLLEQLLRGDSFQSLDFIMHQPLRMLIKDTELLSHDEYTFAMNILTHTDFLIFNKMDKSPVLVIEVDGHAFHEENKKQLKRDEMKDQILQKYEIPVLRLKTTGSREKQVIQEKLKDILN</sequence>
<dbReference type="InterPro" id="IPR024402">
    <property type="entry name" value="DUF2726"/>
</dbReference>
<keyword evidence="3" id="KW-0378">Hydrolase</keyword>
<dbReference type="InterPro" id="IPR027417">
    <property type="entry name" value="P-loop_NTPase"/>
</dbReference>
<dbReference type="Pfam" id="PF13087">
    <property type="entry name" value="AAA_12"/>
    <property type="match status" value="1"/>
</dbReference>
<dbReference type="Pfam" id="PF13086">
    <property type="entry name" value="AAA_11"/>
    <property type="match status" value="1"/>
</dbReference>
<reference evidence="10 11" key="1">
    <citation type="submission" date="2019-10" db="EMBL/GenBank/DDBJ databases">
        <title>Gracilibacillus salitolerans sp. nov., a moderate halophile isolated from a saline soil in northwest China.</title>
        <authorList>
            <person name="Gan L."/>
        </authorList>
    </citation>
    <scope>NUCLEOTIDE SEQUENCE [LARGE SCALE GENOMIC DNA]</scope>
    <source>
        <strain evidence="10 11">TP2-8</strain>
    </source>
</reference>
<evidence type="ECO:0000256" key="2">
    <source>
        <dbReference type="ARBA" id="ARBA00022741"/>
    </source>
</evidence>
<gene>
    <name evidence="10" type="ORF">GH885_05625</name>
</gene>
<dbReference type="Pfam" id="PF10881">
    <property type="entry name" value="DUF2726"/>
    <property type="match status" value="1"/>
</dbReference>
<dbReference type="CDD" id="cd18808">
    <property type="entry name" value="SF1_C_Upf1"/>
    <property type="match status" value="1"/>
</dbReference>
<organism evidence="10 11">
    <name type="scientific">Gracilibacillus thailandensis</name>
    <dbReference type="NCBI Taxonomy" id="563735"/>
    <lineage>
        <taxon>Bacteria</taxon>
        <taxon>Bacillati</taxon>
        <taxon>Bacillota</taxon>
        <taxon>Bacilli</taxon>
        <taxon>Bacillales</taxon>
        <taxon>Bacillaceae</taxon>
        <taxon>Gracilibacillus</taxon>
    </lineage>
</organism>
<evidence type="ECO:0000313" key="11">
    <source>
        <dbReference type="Proteomes" id="UP000435187"/>
    </source>
</evidence>
<evidence type="ECO:0000259" key="7">
    <source>
        <dbReference type="Pfam" id="PF10881"/>
    </source>
</evidence>
<keyword evidence="11" id="KW-1185">Reference proteome</keyword>
<evidence type="ECO:0000256" key="5">
    <source>
        <dbReference type="ARBA" id="ARBA00022840"/>
    </source>
</evidence>
<dbReference type="AlphaFoldDB" id="A0A6N7QY68"/>
<dbReference type="GO" id="GO:0005524">
    <property type="term" value="F:ATP binding"/>
    <property type="evidence" value="ECO:0007669"/>
    <property type="project" value="UniProtKB-KW"/>
</dbReference>
<dbReference type="RefSeq" id="WP_153834600.1">
    <property type="nucleotide sequence ID" value="NZ_JBHUMW010000003.1"/>
</dbReference>
<evidence type="ECO:0000256" key="1">
    <source>
        <dbReference type="ARBA" id="ARBA00007913"/>
    </source>
</evidence>
<dbReference type="Proteomes" id="UP000435187">
    <property type="component" value="Unassembled WGS sequence"/>
</dbReference>
<dbReference type="SUPFAM" id="SSF52540">
    <property type="entry name" value="P-loop containing nucleoside triphosphate hydrolases"/>
    <property type="match status" value="1"/>
</dbReference>
<dbReference type="Gene3D" id="3.40.960.10">
    <property type="entry name" value="VSR Endonuclease"/>
    <property type="match status" value="1"/>
</dbReference>
<dbReference type="GO" id="GO:0016787">
    <property type="term" value="F:hydrolase activity"/>
    <property type="evidence" value="ECO:0007669"/>
    <property type="project" value="UniProtKB-KW"/>
</dbReference>
<comment type="similarity">
    <text evidence="1">Belongs to the DNA2/NAM7 helicase family.</text>
</comment>
<proteinExistence type="inferred from homology"/>
<evidence type="ECO:0000256" key="6">
    <source>
        <dbReference type="SAM" id="Coils"/>
    </source>
</evidence>
<keyword evidence="4" id="KW-0347">Helicase</keyword>
<dbReference type="EMBL" id="WJEE01000008">
    <property type="protein sequence ID" value="MRI65825.1"/>
    <property type="molecule type" value="Genomic_DNA"/>
</dbReference>
<dbReference type="CDD" id="cd17934">
    <property type="entry name" value="DEXXQc_Upf1-like"/>
    <property type="match status" value="1"/>
</dbReference>